<dbReference type="InterPro" id="IPR011067">
    <property type="entry name" value="Plasmid_toxin/cell-grow_inhib"/>
</dbReference>
<dbReference type="InterPro" id="IPR003477">
    <property type="entry name" value="PemK-like"/>
</dbReference>
<dbReference type="PIRSF" id="PIRSF033490">
    <property type="entry name" value="MazF"/>
    <property type="match status" value="1"/>
</dbReference>
<keyword evidence="3" id="KW-1185">Reference proteome</keyword>
<name>A0ABW0BS76_9BACT</name>
<accession>A0ABW0BS76</accession>
<keyword evidence="1" id="KW-0378">Hydrolase</keyword>
<dbReference type="EMBL" id="JBHSKS010000001">
    <property type="protein sequence ID" value="MFC5190339.1"/>
    <property type="molecule type" value="Genomic_DNA"/>
</dbReference>
<dbReference type="Gene3D" id="2.30.30.110">
    <property type="match status" value="1"/>
</dbReference>
<comment type="function">
    <text evidence="1">Toxic component of a type II toxin-antitoxin (TA) system.</text>
</comment>
<dbReference type="RefSeq" id="WP_377911319.1">
    <property type="nucleotide sequence ID" value="NZ_JBHSKS010000001.1"/>
</dbReference>
<keyword evidence="1" id="KW-0255">Endonuclease</keyword>
<organism evidence="2 3">
    <name type="scientific">Algoriphagus aquatilis</name>
    <dbReference type="NCBI Taxonomy" id="490186"/>
    <lineage>
        <taxon>Bacteria</taxon>
        <taxon>Pseudomonadati</taxon>
        <taxon>Bacteroidota</taxon>
        <taxon>Cytophagia</taxon>
        <taxon>Cytophagales</taxon>
        <taxon>Cyclobacteriaceae</taxon>
        <taxon>Algoriphagus</taxon>
    </lineage>
</organism>
<dbReference type="EC" id="3.1.-.-" evidence="1"/>
<dbReference type="Pfam" id="PF02452">
    <property type="entry name" value="PemK_toxin"/>
    <property type="match status" value="1"/>
</dbReference>
<evidence type="ECO:0000256" key="1">
    <source>
        <dbReference type="PIRNR" id="PIRNR033490"/>
    </source>
</evidence>
<keyword evidence="1" id="KW-0540">Nuclease</keyword>
<protein>
    <recommendedName>
        <fullName evidence="1">mRNA interferase</fullName>
        <ecNumber evidence="1">3.1.-.-</ecNumber>
    </recommendedName>
</protein>
<evidence type="ECO:0000313" key="3">
    <source>
        <dbReference type="Proteomes" id="UP001596163"/>
    </source>
</evidence>
<reference evidence="3" key="1">
    <citation type="journal article" date="2019" name="Int. J. Syst. Evol. Microbiol.">
        <title>The Global Catalogue of Microorganisms (GCM) 10K type strain sequencing project: providing services to taxonomists for standard genome sequencing and annotation.</title>
        <authorList>
            <consortium name="The Broad Institute Genomics Platform"/>
            <consortium name="The Broad Institute Genome Sequencing Center for Infectious Disease"/>
            <person name="Wu L."/>
            <person name="Ma J."/>
        </authorList>
    </citation>
    <scope>NUCLEOTIDE SEQUENCE [LARGE SCALE GENOMIC DNA]</scope>
    <source>
        <strain evidence="3">CGMCC 1.7030</strain>
    </source>
</reference>
<sequence>MRQGEIWWTDLNPVQGREQSGRRPVLIISGNLLNRYLEVVIVVPLTTQIKRYKGNPILEPNLQNQLKFTSEALVFHVRSISKDRLLEKIGEVQPEIVSEIKTTLADILTL</sequence>
<proteinExistence type="inferred from homology"/>
<evidence type="ECO:0000313" key="2">
    <source>
        <dbReference type="EMBL" id="MFC5190339.1"/>
    </source>
</evidence>
<dbReference type="PANTHER" id="PTHR33988">
    <property type="entry name" value="ENDORIBONUCLEASE MAZF-RELATED"/>
    <property type="match status" value="1"/>
</dbReference>
<dbReference type="SUPFAM" id="SSF50118">
    <property type="entry name" value="Cell growth inhibitor/plasmid maintenance toxic component"/>
    <property type="match status" value="1"/>
</dbReference>
<comment type="caution">
    <text evidence="2">The sequence shown here is derived from an EMBL/GenBank/DDBJ whole genome shotgun (WGS) entry which is preliminary data.</text>
</comment>
<comment type="similarity">
    <text evidence="1">Belongs to the PemK/MazF family.</text>
</comment>
<gene>
    <name evidence="2" type="ORF">ACFPIK_01070</name>
</gene>
<dbReference type="Proteomes" id="UP001596163">
    <property type="component" value="Unassembled WGS sequence"/>
</dbReference>